<accession>A0A438GDN8</accession>
<proteinExistence type="predicted"/>
<sequence length="87" mass="9315">MTSSAASSSMESLILKLHEISAVKFGTFKLKSGITSPIYIDLRLIVSYPTLLREISKPLSPPSLPPPTMMSFAAFPTPPSPSPPLSL</sequence>
<dbReference type="Gene3D" id="3.40.50.2020">
    <property type="match status" value="1"/>
</dbReference>
<dbReference type="SUPFAM" id="SSF53271">
    <property type="entry name" value="PRTase-like"/>
    <property type="match status" value="1"/>
</dbReference>
<evidence type="ECO:0000256" key="1">
    <source>
        <dbReference type="ARBA" id="ARBA00004725"/>
    </source>
</evidence>
<dbReference type="GO" id="GO:0006221">
    <property type="term" value="P:pyrimidine nucleotide biosynthetic process"/>
    <property type="evidence" value="ECO:0007669"/>
    <property type="project" value="UniProtKB-KW"/>
</dbReference>
<keyword evidence="2" id="KW-0665">Pyrimidine biosynthesis</keyword>
<dbReference type="Proteomes" id="UP000288805">
    <property type="component" value="Unassembled WGS sequence"/>
</dbReference>
<dbReference type="PANTHER" id="PTHR19278:SF9">
    <property type="entry name" value="URIDINE 5'-MONOPHOSPHATE SYNTHASE"/>
    <property type="match status" value="1"/>
</dbReference>
<evidence type="ECO:0000313" key="4">
    <source>
        <dbReference type="Proteomes" id="UP000288805"/>
    </source>
</evidence>
<comment type="caution">
    <text evidence="3">The sequence shown here is derived from an EMBL/GenBank/DDBJ whole genome shotgun (WGS) entry which is preliminary data.</text>
</comment>
<dbReference type="PANTHER" id="PTHR19278">
    <property type="entry name" value="OROTATE PHOSPHORIBOSYLTRANSFERASE"/>
    <property type="match status" value="1"/>
</dbReference>
<dbReference type="InterPro" id="IPR029057">
    <property type="entry name" value="PRTase-like"/>
</dbReference>
<organism evidence="3 4">
    <name type="scientific">Vitis vinifera</name>
    <name type="common">Grape</name>
    <dbReference type="NCBI Taxonomy" id="29760"/>
    <lineage>
        <taxon>Eukaryota</taxon>
        <taxon>Viridiplantae</taxon>
        <taxon>Streptophyta</taxon>
        <taxon>Embryophyta</taxon>
        <taxon>Tracheophyta</taxon>
        <taxon>Spermatophyta</taxon>
        <taxon>Magnoliopsida</taxon>
        <taxon>eudicotyledons</taxon>
        <taxon>Gunneridae</taxon>
        <taxon>Pentapetalae</taxon>
        <taxon>rosids</taxon>
        <taxon>Vitales</taxon>
        <taxon>Vitaceae</taxon>
        <taxon>Viteae</taxon>
        <taxon>Vitis</taxon>
    </lineage>
</organism>
<reference evidence="3 4" key="1">
    <citation type="journal article" date="2018" name="PLoS Genet.">
        <title>Population sequencing reveals clonal diversity and ancestral inbreeding in the grapevine cultivar Chardonnay.</title>
        <authorList>
            <person name="Roach M.J."/>
            <person name="Johnson D.L."/>
            <person name="Bohlmann J."/>
            <person name="van Vuuren H.J."/>
            <person name="Jones S.J."/>
            <person name="Pretorius I.S."/>
            <person name="Schmidt S.A."/>
            <person name="Borneman A.R."/>
        </authorList>
    </citation>
    <scope>NUCLEOTIDE SEQUENCE [LARGE SCALE GENOMIC DNA]</scope>
    <source>
        <strain evidence="4">cv. Chardonnay</strain>
        <tissue evidence="3">Leaf</tissue>
    </source>
</reference>
<protein>
    <submittedName>
        <fullName evidence="3">Uridine 5'-monophosphate synthase</fullName>
    </submittedName>
</protein>
<evidence type="ECO:0000313" key="3">
    <source>
        <dbReference type="EMBL" id="RVW70300.1"/>
    </source>
</evidence>
<gene>
    <name evidence="3" type="primary">PYRE-F_1</name>
    <name evidence="3" type="ORF">CK203_060283</name>
</gene>
<dbReference type="AlphaFoldDB" id="A0A438GDN8"/>
<name>A0A438GDN8_VITVI</name>
<evidence type="ECO:0000256" key="2">
    <source>
        <dbReference type="ARBA" id="ARBA00022975"/>
    </source>
</evidence>
<comment type="pathway">
    <text evidence="1">Pyrimidine metabolism; UMP biosynthesis via de novo pathway.</text>
</comment>
<dbReference type="EMBL" id="QGNW01000468">
    <property type="protein sequence ID" value="RVW70300.1"/>
    <property type="molecule type" value="Genomic_DNA"/>
</dbReference>